<evidence type="ECO:0000313" key="3">
    <source>
        <dbReference type="Proteomes" id="UP001208570"/>
    </source>
</evidence>
<evidence type="ECO:0000313" key="2">
    <source>
        <dbReference type="EMBL" id="KAK2143461.1"/>
    </source>
</evidence>
<keyword evidence="3" id="KW-1185">Reference proteome</keyword>
<comment type="caution">
    <text evidence="2">The sequence shown here is derived from an EMBL/GenBank/DDBJ whole genome shotgun (WGS) entry which is preliminary data.</text>
</comment>
<gene>
    <name evidence="2" type="ORF">LSH36_839g04089</name>
</gene>
<dbReference type="EMBL" id="JAODUP010000839">
    <property type="protein sequence ID" value="KAK2143461.1"/>
    <property type="molecule type" value="Genomic_DNA"/>
</dbReference>
<reference evidence="2" key="1">
    <citation type="journal article" date="2023" name="Mol. Biol. Evol.">
        <title>Third-Generation Sequencing Reveals the Adaptive Role of the Epigenome in Three Deep-Sea Polychaetes.</title>
        <authorList>
            <person name="Perez M."/>
            <person name="Aroh O."/>
            <person name="Sun Y."/>
            <person name="Lan Y."/>
            <person name="Juniper S.K."/>
            <person name="Young C.R."/>
            <person name="Angers B."/>
            <person name="Qian P.Y."/>
        </authorList>
    </citation>
    <scope>NUCLEOTIDE SEQUENCE</scope>
    <source>
        <strain evidence="2">P08H-3</strain>
    </source>
</reference>
<organism evidence="2 3">
    <name type="scientific">Paralvinella palmiformis</name>
    <dbReference type="NCBI Taxonomy" id="53620"/>
    <lineage>
        <taxon>Eukaryota</taxon>
        <taxon>Metazoa</taxon>
        <taxon>Spiralia</taxon>
        <taxon>Lophotrochozoa</taxon>
        <taxon>Annelida</taxon>
        <taxon>Polychaeta</taxon>
        <taxon>Sedentaria</taxon>
        <taxon>Canalipalpata</taxon>
        <taxon>Terebellida</taxon>
        <taxon>Terebelliformia</taxon>
        <taxon>Alvinellidae</taxon>
        <taxon>Paralvinella</taxon>
    </lineage>
</organism>
<feature type="compositionally biased region" description="Basic residues" evidence="1">
    <location>
        <begin position="39"/>
        <end position="50"/>
    </location>
</feature>
<accession>A0AAD9IYS8</accession>
<dbReference type="AlphaFoldDB" id="A0AAD9IYS8"/>
<proteinExistence type="predicted"/>
<sequence length="136" mass="15566">MASSKTGCLLSIQNCQTYQNNIEYTQPEQRPDTEYRSTPSRHNRRGRSSRRTFLVSDPDPDVRHRSGTMTRHSAVRTLHLGSAVMPRLCLSIGLLLCFVHVITCFNVDIRTHVLHQQNIGSMFGFTVDQYREDGQN</sequence>
<feature type="region of interest" description="Disordered" evidence="1">
    <location>
        <begin position="26"/>
        <end position="68"/>
    </location>
</feature>
<name>A0AAD9IYS8_9ANNE</name>
<protein>
    <submittedName>
        <fullName evidence="2">Uncharacterized protein</fullName>
    </submittedName>
</protein>
<evidence type="ECO:0000256" key="1">
    <source>
        <dbReference type="SAM" id="MobiDB-lite"/>
    </source>
</evidence>
<dbReference type="Proteomes" id="UP001208570">
    <property type="component" value="Unassembled WGS sequence"/>
</dbReference>